<reference evidence="2 3" key="1">
    <citation type="submission" date="2019-06" db="EMBL/GenBank/DDBJ databases">
        <title>Genome sequencing of plant associated microbes to promote plant fitness in Sorghum bicolor and Oryza sativa.</title>
        <authorList>
            <person name="Coleman-Derr D."/>
        </authorList>
    </citation>
    <scope>NUCLEOTIDE SEQUENCE [LARGE SCALE GENOMIC DNA]</scope>
    <source>
        <strain evidence="2 3">KV-663</strain>
    </source>
</reference>
<dbReference type="OrthoDB" id="4772335at2"/>
<proteinExistence type="predicted"/>
<name>A0A543HHM8_9MICO</name>
<dbReference type="RefSeq" id="WP_141845247.1">
    <property type="nucleotide sequence ID" value="NZ_VFPM01000003.1"/>
</dbReference>
<sequence length="206" mass="22825">MTSTHDGHRIELLYRATTTPRLVQVPCLRFLCLDGYGDPNTSPPYAAAVKALYSVSYAAKFDVKKVGGPDFTVSALEGLWWAEDLSTFLTGDRSHWHWTLMIRQPESVTDDRLAHLAHEAAAKKSLPAAAGLGLISFEEGPAAQVLHVGPYATEATTTAKLHDFIREHGFAFDGHRHKHHEIYLGDPRRSAPNTLRTIIRQPYTGP</sequence>
<protein>
    <recommendedName>
        <fullName evidence="1">GyrI-like small molecule binding domain-containing protein</fullName>
    </recommendedName>
</protein>
<dbReference type="InterPro" id="IPR011256">
    <property type="entry name" value="Reg_factor_effector_dom_sf"/>
</dbReference>
<evidence type="ECO:0000259" key="1">
    <source>
        <dbReference type="Pfam" id="PF06445"/>
    </source>
</evidence>
<gene>
    <name evidence="2" type="ORF">FBY41_3168</name>
</gene>
<feature type="domain" description="GyrI-like small molecule binding" evidence="1">
    <location>
        <begin position="19"/>
        <end position="199"/>
    </location>
</feature>
<dbReference type="Pfam" id="PF06445">
    <property type="entry name" value="GyrI-like"/>
    <property type="match status" value="1"/>
</dbReference>
<dbReference type="AlphaFoldDB" id="A0A543HHM8"/>
<accession>A0A543HHM8</accession>
<dbReference type="EMBL" id="VFPM01000003">
    <property type="protein sequence ID" value="TQM57833.1"/>
    <property type="molecule type" value="Genomic_DNA"/>
</dbReference>
<dbReference type="Proteomes" id="UP000316747">
    <property type="component" value="Unassembled WGS sequence"/>
</dbReference>
<comment type="caution">
    <text evidence="2">The sequence shown here is derived from an EMBL/GenBank/DDBJ whole genome shotgun (WGS) entry which is preliminary data.</text>
</comment>
<keyword evidence="3" id="KW-1185">Reference proteome</keyword>
<evidence type="ECO:0000313" key="3">
    <source>
        <dbReference type="Proteomes" id="UP000316747"/>
    </source>
</evidence>
<evidence type="ECO:0000313" key="2">
    <source>
        <dbReference type="EMBL" id="TQM57833.1"/>
    </source>
</evidence>
<dbReference type="Gene3D" id="3.20.80.10">
    <property type="entry name" value="Regulatory factor, effector binding domain"/>
    <property type="match status" value="1"/>
</dbReference>
<dbReference type="InterPro" id="IPR029442">
    <property type="entry name" value="GyrI-like"/>
</dbReference>
<organism evidence="2 3">
    <name type="scientific">Humibacillus xanthopallidus</name>
    <dbReference type="NCBI Taxonomy" id="412689"/>
    <lineage>
        <taxon>Bacteria</taxon>
        <taxon>Bacillati</taxon>
        <taxon>Actinomycetota</taxon>
        <taxon>Actinomycetes</taxon>
        <taxon>Micrococcales</taxon>
        <taxon>Intrasporangiaceae</taxon>
        <taxon>Humibacillus</taxon>
    </lineage>
</organism>
<dbReference type="SUPFAM" id="SSF55136">
    <property type="entry name" value="Probable bacterial effector-binding domain"/>
    <property type="match status" value="1"/>
</dbReference>